<sequence length="101" mass="11331">MSRGMARPIHVKFITKAQKSFEQKLLDCVEKDHEIVSVVPGEIFANIEAIKKAKDEVDAAAAKEATRAKNYTKSHGAKEFEEASKKAAELQQSGMEFKWHL</sequence>
<proteinExistence type="predicted"/>
<evidence type="ECO:0000313" key="1">
    <source>
        <dbReference type="EMBL" id="KAE9968209.1"/>
    </source>
</evidence>
<accession>A0A8H3UGD2</accession>
<comment type="caution">
    <text evidence="1">The sequence shown here is derived from an EMBL/GenBank/DDBJ whole genome shotgun (WGS) entry which is preliminary data.</text>
</comment>
<dbReference type="AlphaFoldDB" id="A0A8H3UGD2"/>
<evidence type="ECO:0000313" key="2">
    <source>
        <dbReference type="Proteomes" id="UP000447873"/>
    </source>
</evidence>
<organism evidence="1 2">
    <name type="scientific">Venturia inaequalis</name>
    <name type="common">Apple scab fungus</name>
    <dbReference type="NCBI Taxonomy" id="5025"/>
    <lineage>
        <taxon>Eukaryota</taxon>
        <taxon>Fungi</taxon>
        <taxon>Dikarya</taxon>
        <taxon>Ascomycota</taxon>
        <taxon>Pezizomycotina</taxon>
        <taxon>Dothideomycetes</taxon>
        <taxon>Pleosporomycetidae</taxon>
        <taxon>Venturiales</taxon>
        <taxon>Venturiaceae</taxon>
        <taxon>Venturia</taxon>
    </lineage>
</organism>
<gene>
    <name evidence="1" type="ORF">EG328_007694</name>
</gene>
<reference evidence="1 2" key="1">
    <citation type="submission" date="2018-12" db="EMBL/GenBank/DDBJ databases">
        <title>Venturia inaequalis Genome Resource.</title>
        <authorList>
            <person name="Lichtner F.J."/>
        </authorList>
    </citation>
    <scope>NUCLEOTIDE SEQUENCE [LARGE SCALE GENOMIC DNA]</scope>
    <source>
        <strain evidence="1 2">120213</strain>
    </source>
</reference>
<name>A0A8H3UGD2_VENIN</name>
<dbReference type="EMBL" id="WNWS01000417">
    <property type="protein sequence ID" value="KAE9968209.1"/>
    <property type="molecule type" value="Genomic_DNA"/>
</dbReference>
<dbReference type="Proteomes" id="UP000447873">
    <property type="component" value="Unassembled WGS sequence"/>
</dbReference>
<protein>
    <submittedName>
        <fullName evidence="1">Uncharacterized protein</fullName>
    </submittedName>
</protein>